<name>A0ABD4UET0_9BURK</name>
<proteinExistence type="predicted"/>
<protein>
    <submittedName>
        <fullName evidence="1">Uncharacterized protein</fullName>
    </submittedName>
</protein>
<dbReference type="AlphaFoldDB" id="A0ABD4UET0"/>
<accession>A0ABD4UET0</accession>
<gene>
    <name evidence="1" type="ORF">UE95_015040</name>
</gene>
<comment type="caution">
    <text evidence="1">The sequence shown here is derived from an EMBL/GenBank/DDBJ whole genome shotgun (WGS) entry which is preliminary data.</text>
</comment>
<reference evidence="1 2" key="2">
    <citation type="journal article" date="2017" name="Front. Microbiol.">
        <title>Genomics Reveals a Unique Clone of Burkholderia cenocepacia Harboring an Actively Excising Novel Genomic Island.</title>
        <authorList>
            <person name="Patil P.P."/>
            <person name="Mali S."/>
            <person name="Midha S."/>
            <person name="Gautam V."/>
            <person name="Dash L."/>
            <person name="Kumar S."/>
            <person name="Shastri J."/>
            <person name="Singhal L."/>
            <person name="Patil P.B."/>
        </authorList>
    </citation>
    <scope>NUCLEOTIDE SEQUENCE [LARGE SCALE GENOMIC DNA]</scope>
    <source>
        <strain evidence="1 2">BC-19</strain>
    </source>
</reference>
<evidence type="ECO:0000313" key="1">
    <source>
        <dbReference type="EMBL" id="MCW3712602.1"/>
    </source>
</evidence>
<evidence type="ECO:0000313" key="2">
    <source>
        <dbReference type="Proteomes" id="UP000191686"/>
    </source>
</evidence>
<dbReference type="Proteomes" id="UP000191686">
    <property type="component" value="Unassembled WGS sequence"/>
</dbReference>
<sequence>MTAASAIAPAIIGTTRCRYSTIEPDLLASAALISEGIVTDLPQTDLPQADGADPATVFTAALGVLFKTHPDPARLLAEWEKIASQMPLTVLKNGATNVSHDANVVIAQGLLHIARMAADGARPGGGA</sequence>
<organism evidence="1 2">
    <name type="scientific">Burkholderia cenocepacia</name>
    <dbReference type="NCBI Taxonomy" id="95486"/>
    <lineage>
        <taxon>Bacteria</taxon>
        <taxon>Pseudomonadati</taxon>
        <taxon>Pseudomonadota</taxon>
        <taxon>Betaproteobacteria</taxon>
        <taxon>Burkholderiales</taxon>
        <taxon>Burkholderiaceae</taxon>
        <taxon>Burkholderia</taxon>
        <taxon>Burkholderia cepacia complex</taxon>
    </lineage>
</organism>
<dbReference type="RefSeq" id="WP_080323270.1">
    <property type="nucleotide sequence ID" value="NZ_JANLBS010000054.1"/>
</dbReference>
<dbReference type="EMBL" id="JYMX02000010">
    <property type="protein sequence ID" value="MCW3712602.1"/>
    <property type="molecule type" value="Genomic_DNA"/>
</dbReference>
<reference evidence="1 2" key="1">
    <citation type="journal article" date="2017" name="Front. Microbiol.">
        <title>Genomics reveals a unique clone of Burkholderia cenocepacia harbouring an actively excising novel genomic island.</title>
        <authorList>
            <person name="Patil P."/>
            <person name="Mali S."/>
            <person name="Midha S."/>
            <person name="Gautam V."/>
            <person name="Dash L."/>
            <person name="Kumar S."/>
            <person name="Shastri J."/>
            <person name="Singhal L."/>
            <person name="Patil P.B."/>
        </authorList>
    </citation>
    <scope>NUCLEOTIDE SEQUENCE [LARGE SCALE GENOMIC DNA]</scope>
    <source>
        <strain evidence="1 2">BC-19</strain>
    </source>
</reference>